<feature type="signal peptide" evidence="1">
    <location>
        <begin position="1"/>
        <end position="19"/>
    </location>
</feature>
<feature type="chain" id="PRO_5018695970" description="Lipoprotein" evidence="1">
    <location>
        <begin position="20"/>
        <end position="112"/>
    </location>
</feature>
<dbReference type="AlphaFoldDB" id="A0A3R9YN82"/>
<dbReference type="Proteomes" id="UP000274661">
    <property type="component" value="Unassembled WGS sequence"/>
</dbReference>
<evidence type="ECO:0008006" key="4">
    <source>
        <dbReference type="Google" id="ProtNLM"/>
    </source>
</evidence>
<dbReference type="EMBL" id="RWJF01000001">
    <property type="protein sequence ID" value="RST31353.1"/>
    <property type="molecule type" value="Genomic_DNA"/>
</dbReference>
<dbReference type="OrthoDB" id="7571651at2"/>
<name>A0A3R9YN82_9SPHN</name>
<gene>
    <name evidence="2" type="ORF">HMF7854_11255</name>
</gene>
<evidence type="ECO:0000256" key="1">
    <source>
        <dbReference type="SAM" id="SignalP"/>
    </source>
</evidence>
<organism evidence="2 3">
    <name type="scientific">Sphingomonas ginkgonis</name>
    <dbReference type="NCBI Taxonomy" id="2315330"/>
    <lineage>
        <taxon>Bacteria</taxon>
        <taxon>Pseudomonadati</taxon>
        <taxon>Pseudomonadota</taxon>
        <taxon>Alphaproteobacteria</taxon>
        <taxon>Sphingomonadales</taxon>
        <taxon>Sphingomonadaceae</taxon>
        <taxon>Sphingomonas</taxon>
    </lineage>
</organism>
<dbReference type="RefSeq" id="WP_126719181.1">
    <property type="nucleotide sequence ID" value="NZ_RWJF01000001.1"/>
</dbReference>
<proteinExistence type="predicted"/>
<keyword evidence="3" id="KW-1185">Reference proteome</keyword>
<dbReference type="PROSITE" id="PS51257">
    <property type="entry name" value="PROKAR_LIPOPROTEIN"/>
    <property type="match status" value="1"/>
</dbReference>
<evidence type="ECO:0000313" key="2">
    <source>
        <dbReference type="EMBL" id="RST31353.1"/>
    </source>
</evidence>
<accession>A0A3R9YN82</accession>
<reference evidence="2 3" key="1">
    <citation type="submission" date="2018-12" db="EMBL/GenBank/DDBJ databases">
        <title>Sphingomonas sp. HMF7854 Genome sequencing and assembly.</title>
        <authorList>
            <person name="Cha I."/>
            <person name="Kang H."/>
            <person name="Kim H."/>
            <person name="Kang J."/>
            <person name="Joh K."/>
        </authorList>
    </citation>
    <scope>NUCLEOTIDE SEQUENCE [LARGE SCALE GENOMIC DNA]</scope>
    <source>
        <strain evidence="2 3">HMF7854</strain>
    </source>
</reference>
<comment type="caution">
    <text evidence="2">The sequence shown here is derived from an EMBL/GenBank/DDBJ whole genome shotgun (WGS) entry which is preliminary data.</text>
</comment>
<evidence type="ECO:0000313" key="3">
    <source>
        <dbReference type="Proteomes" id="UP000274661"/>
    </source>
</evidence>
<protein>
    <recommendedName>
        <fullName evidence="4">Lipoprotein</fullName>
    </recommendedName>
</protein>
<sequence>MSKLKIVVSAGTLLASACASTSGMLHNEVDEVFHLARSQSEVAACFEQRDHLRLIERPDGARVAIFRNGYGIPFKTFSIYPEGAGSRVEVRHSAALGLSLPWKRCVGLKPMR</sequence>
<keyword evidence="1" id="KW-0732">Signal</keyword>